<dbReference type="EMBL" id="FXAZ01000002">
    <property type="protein sequence ID" value="SMG38886.1"/>
    <property type="molecule type" value="Genomic_DNA"/>
</dbReference>
<keyword evidence="2" id="KW-0812">Transmembrane</keyword>
<evidence type="ECO:0000256" key="1">
    <source>
        <dbReference type="SAM" id="Coils"/>
    </source>
</evidence>
<keyword evidence="2" id="KW-0472">Membrane</keyword>
<dbReference type="OrthoDB" id="2614180at2"/>
<dbReference type="Proteomes" id="UP000193834">
    <property type="component" value="Unassembled WGS sequence"/>
</dbReference>
<evidence type="ECO:0000256" key="2">
    <source>
        <dbReference type="SAM" id="Phobius"/>
    </source>
</evidence>
<feature type="transmembrane region" description="Helical" evidence="2">
    <location>
        <begin position="125"/>
        <end position="146"/>
    </location>
</feature>
<reference evidence="3 4" key="1">
    <citation type="submission" date="2017-04" db="EMBL/GenBank/DDBJ databases">
        <authorList>
            <person name="Afonso C.L."/>
            <person name="Miller P.J."/>
            <person name="Scott M.A."/>
            <person name="Spackman E."/>
            <person name="Goraichik I."/>
            <person name="Dimitrov K.M."/>
            <person name="Suarez D.L."/>
            <person name="Swayne D.E."/>
        </authorList>
    </citation>
    <scope>NUCLEOTIDE SEQUENCE [LARGE SCALE GENOMIC DNA]</scope>
    <source>
        <strain evidence="3 4">11</strain>
    </source>
</reference>
<keyword evidence="4" id="KW-1185">Reference proteome</keyword>
<evidence type="ECO:0000313" key="3">
    <source>
        <dbReference type="EMBL" id="SMG38886.1"/>
    </source>
</evidence>
<evidence type="ECO:0000313" key="4">
    <source>
        <dbReference type="Proteomes" id="UP000193834"/>
    </source>
</evidence>
<feature type="coiled-coil region" evidence="1">
    <location>
        <begin position="48"/>
        <end position="114"/>
    </location>
</feature>
<keyword evidence="1" id="KW-0175">Coiled coil</keyword>
<organism evidence="3 4">
    <name type="scientific">Paenibacillus aquistagni</name>
    <dbReference type="NCBI Taxonomy" id="1852522"/>
    <lineage>
        <taxon>Bacteria</taxon>
        <taxon>Bacillati</taxon>
        <taxon>Bacillota</taxon>
        <taxon>Bacilli</taxon>
        <taxon>Bacillales</taxon>
        <taxon>Paenibacillaceae</taxon>
        <taxon>Paenibacillus</taxon>
    </lineage>
</organism>
<keyword evidence="2" id="KW-1133">Transmembrane helix</keyword>
<sequence>MKPNQRMRPLQLLLLIPLMFVLGLGAPSHVQAGFWDWVTGVSEIPSEFDKLKGKYEQMERSLQETQDKYNEMTDKFRTETDMLRAQNDQLLEQNSELQKYNKEMADRLMLLEERDQLQRQQTKRIVTVVMVAIGLLVLYFILTRVMRVLVWQRKRL</sequence>
<protein>
    <submittedName>
        <fullName evidence="3">Uncharacterized protein</fullName>
    </submittedName>
</protein>
<accession>A0A1X7KCG9</accession>
<dbReference type="RefSeq" id="WP_085494514.1">
    <property type="nucleotide sequence ID" value="NZ_FXAZ01000002.1"/>
</dbReference>
<gene>
    <name evidence="3" type="ORF">SAMN06295960_2341</name>
</gene>
<proteinExistence type="predicted"/>
<dbReference type="AlphaFoldDB" id="A0A1X7KCG9"/>
<name>A0A1X7KCG9_9BACL</name>